<keyword evidence="2" id="KW-1185">Reference proteome</keyword>
<sequence length="113" mass="12901">MKYSVAICAGADCSKRNTSQLITVLEQALRDEGLEGDVLLRPAACSKLCELGPTLIIYPDRVWYGGVTPERLQRIVREHLKYGNPIREWITKDLGKRDTYRQDVNNYLDKLFG</sequence>
<gene>
    <name evidence="1" type="ordered locus">Tter_0856</name>
</gene>
<dbReference type="STRING" id="525904.Tter_0856"/>
<proteinExistence type="predicted"/>
<dbReference type="Gene3D" id="3.40.30.10">
    <property type="entry name" value="Glutaredoxin"/>
    <property type="match status" value="1"/>
</dbReference>
<dbReference type="AlphaFoldDB" id="D1CFR7"/>
<dbReference type="HOGENOM" id="CLU_126515_1_1_0"/>
<dbReference type="eggNOG" id="COG3411">
    <property type="taxonomic scope" value="Bacteria"/>
</dbReference>
<evidence type="ECO:0000313" key="2">
    <source>
        <dbReference type="Proteomes" id="UP000000323"/>
    </source>
</evidence>
<dbReference type="RefSeq" id="WP_012874808.1">
    <property type="nucleotide sequence ID" value="NC_013525.1"/>
</dbReference>
<dbReference type="InterPro" id="IPR036249">
    <property type="entry name" value="Thioredoxin-like_sf"/>
</dbReference>
<reference evidence="2" key="1">
    <citation type="journal article" date="2010" name="Stand. Genomic Sci.">
        <title>Complete genome sequence of 'Thermobaculum terrenum' type strain (YNP1).</title>
        <authorList>
            <person name="Kiss H."/>
            <person name="Cleland D."/>
            <person name="Lapidus A."/>
            <person name="Lucas S."/>
            <person name="Glavina Del Rio T."/>
            <person name="Nolan M."/>
            <person name="Tice H."/>
            <person name="Han C."/>
            <person name="Goodwin L."/>
            <person name="Pitluck S."/>
            <person name="Liolios K."/>
            <person name="Ivanova N."/>
            <person name="Mavromatis K."/>
            <person name="Ovchinnikova G."/>
            <person name="Pati A."/>
            <person name="Chen A."/>
            <person name="Palaniappan K."/>
            <person name="Land M."/>
            <person name="Hauser L."/>
            <person name="Chang Y."/>
            <person name="Jeffries C."/>
            <person name="Lu M."/>
            <person name="Brettin T."/>
            <person name="Detter J."/>
            <person name="Goker M."/>
            <person name="Tindall B."/>
            <person name="Beck B."/>
            <person name="McDermott T."/>
            <person name="Woyke T."/>
            <person name="Bristow J."/>
            <person name="Eisen J."/>
            <person name="Markowitz V."/>
            <person name="Hugenholtz P."/>
            <person name="Kyrpides N."/>
            <person name="Klenk H."/>
            <person name="Cheng J."/>
        </authorList>
    </citation>
    <scope>NUCLEOTIDE SEQUENCE [LARGE SCALE GENOMIC DNA]</scope>
    <source>
        <strain evidence="2">ATCC BAA-798 / YNP1</strain>
    </source>
</reference>
<dbReference type="SUPFAM" id="SSF52833">
    <property type="entry name" value="Thioredoxin-like"/>
    <property type="match status" value="1"/>
</dbReference>
<evidence type="ECO:0000313" key="1">
    <source>
        <dbReference type="EMBL" id="ACZ41773.1"/>
    </source>
</evidence>
<dbReference type="CDD" id="cd02980">
    <property type="entry name" value="TRX_Fd_family"/>
    <property type="match status" value="1"/>
</dbReference>
<accession>D1CFR7</accession>
<dbReference type="EMBL" id="CP001825">
    <property type="protein sequence ID" value="ACZ41773.1"/>
    <property type="molecule type" value="Genomic_DNA"/>
</dbReference>
<dbReference type="KEGG" id="ttr:Tter_0856"/>
<dbReference type="Proteomes" id="UP000000323">
    <property type="component" value="Chromosome 1"/>
</dbReference>
<organism evidence="1 2">
    <name type="scientific">Thermobaculum terrenum (strain ATCC BAA-798 / CCMEE 7001 / YNP1)</name>
    <dbReference type="NCBI Taxonomy" id="525904"/>
    <lineage>
        <taxon>Bacteria</taxon>
        <taxon>Bacillati</taxon>
        <taxon>Chloroflexota</taxon>
        <taxon>Chloroflexia</taxon>
        <taxon>Candidatus Thermobaculales</taxon>
        <taxon>Candidatus Thermobaculaceae</taxon>
        <taxon>Thermobaculum</taxon>
    </lineage>
</organism>
<protein>
    <submittedName>
        <fullName evidence="1">Ferredoxin-like protein</fullName>
    </submittedName>
</protein>
<name>D1CFR7_THET1</name>
<dbReference type="Pfam" id="PF01257">
    <property type="entry name" value="2Fe-2S_thioredx"/>
    <property type="match status" value="1"/>
</dbReference>